<keyword evidence="2" id="KW-1185">Reference proteome</keyword>
<accession>A0ACB9FQY7</accession>
<comment type="caution">
    <text evidence="1">The sequence shown here is derived from an EMBL/GenBank/DDBJ whole genome shotgun (WGS) entry which is preliminary data.</text>
</comment>
<name>A0ACB9FQY7_9ASTR</name>
<organism evidence="1 2">
    <name type="scientific">Smallanthus sonchifolius</name>
    <dbReference type="NCBI Taxonomy" id="185202"/>
    <lineage>
        <taxon>Eukaryota</taxon>
        <taxon>Viridiplantae</taxon>
        <taxon>Streptophyta</taxon>
        <taxon>Embryophyta</taxon>
        <taxon>Tracheophyta</taxon>
        <taxon>Spermatophyta</taxon>
        <taxon>Magnoliopsida</taxon>
        <taxon>eudicotyledons</taxon>
        <taxon>Gunneridae</taxon>
        <taxon>Pentapetalae</taxon>
        <taxon>asterids</taxon>
        <taxon>campanulids</taxon>
        <taxon>Asterales</taxon>
        <taxon>Asteraceae</taxon>
        <taxon>Asteroideae</taxon>
        <taxon>Heliantheae alliance</taxon>
        <taxon>Millerieae</taxon>
        <taxon>Smallanthus</taxon>
    </lineage>
</organism>
<evidence type="ECO:0000313" key="1">
    <source>
        <dbReference type="EMBL" id="KAI3773230.1"/>
    </source>
</evidence>
<dbReference type="EMBL" id="CM042033">
    <property type="protein sequence ID" value="KAI3773230.1"/>
    <property type="molecule type" value="Genomic_DNA"/>
</dbReference>
<proteinExistence type="predicted"/>
<evidence type="ECO:0000313" key="2">
    <source>
        <dbReference type="Proteomes" id="UP001056120"/>
    </source>
</evidence>
<sequence>MNPPSLVPNLREKPPDPIFDPPIEAAGGRRSSSRLAISAKSRKGKDAQSGGKSHQGLVKLNLGDFIPAELHDRGKFEVGINPPSREEESEDDQNEIGLKFLDNGVVLATSQQMEEDSRDVSPTSVTGNSLIPTSNNECVMNTNVEVPLSPGSDTEIPEITMLPVDLNPRFDELNSPKGNPSRFLGENGNEVPVIPDQEKKRIEQVENVCTRNQNGRPTFAEQMKANNESEETRLEYFPPSVTPSGGKRVIISIEDLSFSAKAFSLHLYGYFLVAPVLSTANRFAALDSVMIDCPGGPHYNLSENHTKFYEFTEDTIENVLRFKPSNLSIPRVNDSNLDLGESLGQDVPSDEDMPDFDITNAQKKAISSKLEKYGAVKAEDQVDWSQGEWEYFHYLKNSMQIDPNTCVEDVDSDNNGTARFFKYQLEKDILGDQQKHAPSKPPSV</sequence>
<reference evidence="2" key="1">
    <citation type="journal article" date="2022" name="Mol. Ecol. Resour.">
        <title>The genomes of chicory, endive, great burdock and yacon provide insights into Asteraceae palaeo-polyploidization history and plant inulin production.</title>
        <authorList>
            <person name="Fan W."/>
            <person name="Wang S."/>
            <person name="Wang H."/>
            <person name="Wang A."/>
            <person name="Jiang F."/>
            <person name="Liu H."/>
            <person name="Zhao H."/>
            <person name="Xu D."/>
            <person name="Zhang Y."/>
        </authorList>
    </citation>
    <scope>NUCLEOTIDE SEQUENCE [LARGE SCALE GENOMIC DNA]</scope>
    <source>
        <strain evidence="2">cv. Yunnan</strain>
    </source>
</reference>
<gene>
    <name evidence="1" type="ORF">L1987_47754</name>
</gene>
<dbReference type="Proteomes" id="UP001056120">
    <property type="component" value="Linkage Group LG16"/>
</dbReference>
<protein>
    <submittedName>
        <fullName evidence="1">Uncharacterized protein</fullName>
    </submittedName>
</protein>
<reference evidence="1 2" key="2">
    <citation type="journal article" date="2022" name="Mol. Ecol. Resour.">
        <title>The genomes of chicory, endive, great burdock and yacon provide insights into Asteraceae paleo-polyploidization history and plant inulin production.</title>
        <authorList>
            <person name="Fan W."/>
            <person name="Wang S."/>
            <person name="Wang H."/>
            <person name="Wang A."/>
            <person name="Jiang F."/>
            <person name="Liu H."/>
            <person name="Zhao H."/>
            <person name="Xu D."/>
            <person name="Zhang Y."/>
        </authorList>
    </citation>
    <scope>NUCLEOTIDE SEQUENCE [LARGE SCALE GENOMIC DNA]</scope>
    <source>
        <strain evidence="2">cv. Yunnan</strain>
        <tissue evidence="1">Leaves</tissue>
    </source>
</reference>